<accession>A0ABT7AEZ9</accession>
<reference evidence="1 2" key="1">
    <citation type="submission" date="2023-05" db="EMBL/GenBank/DDBJ databases">
        <title>Chelatococcus sp. nov., a moderately thermophilic bacterium isolated from hot spring microbial mat.</title>
        <authorList>
            <person name="Hu C.-J."/>
            <person name="Li W.-J."/>
        </authorList>
    </citation>
    <scope>NUCLEOTIDE SEQUENCE [LARGE SCALE GENOMIC DNA]</scope>
    <source>
        <strain evidence="1 2">SYSU G07232</strain>
    </source>
</reference>
<dbReference type="EMBL" id="JASJEV010000003">
    <property type="protein sequence ID" value="MDJ1157941.1"/>
    <property type="molecule type" value="Genomic_DNA"/>
</dbReference>
<proteinExistence type="predicted"/>
<evidence type="ECO:0000313" key="2">
    <source>
        <dbReference type="Proteomes" id="UP001321492"/>
    </source>
</evidence>
<comment type="caution">
    <text evidence="1">The sequence shown here is derived from an EMBL/GenBank/DDBJ whole genome shotgun (WGS) entry which is preliminary data.</text>
</comment>
<evidence type="ECO:0000313" key="1">
    <source>
        <dbReference type="EMBL" id="MDJ1157941.1"/>
    </source>
</evidence>
<protein>
    <recommendedName>
        <fullName evidence="3">AsnC family transcriptional regulator</fullName>
    </recommendedName>
</protein>
<sequence>MEPARFQVERLFTGRPGELIDVSHLIDRSYDYHSVRELHWHLAERFGLPVQHVAVRRAGCARPAVART</sequence>
<keyword evidence="2" id="KW-1185">Reference proteome</keyword>
<name>A0ABT7AEZ9_9HYPH</name>
<evidence type="ECO:0008006" key="3">
    <source>
        <dbReference type="Google" id="ProtNLM"/>
    </source>
</evidence>
<organism evidence="1 2">
    <name type="scientific">Chelatococcus albus</name>
    <dbReference type="NCBI Taxonomy" id="3047466"/>
    <lineage>
        <taxon>Bacteria</taxon>
        <taxon>Pseudomonadati</taxon>
        <taxon>Pseudomonadota</taxon>
        <taxon>Alphaproteobacteria</taxon>
        <taxon>Hyphomicrobiales</taxon>
        <taxon>Chelatococcaceae</taxon>
        <taxon>Chelatococcus</taxon>
    </lineage>
</organism>
<gene>
    <name evidence="1" type="ORF">QNA08_06800</name>
</gene>
<dbReference type="Proteomes" id="UP001321492">
    <property type="component" value="Unassembled WGS sequence"/>
</dbReference>